<proteinExistence type="predicted"/>
<comment type="caution">
    <text evidence="2">The sequence shown here is derived from an EMBL/GenBank/DDBJ whole genome shotgun (WGS) entry which is preliminary data.</text>
</comment>
<dbReference type="Proteomes" id="UP001561046">
    <property type="component" value="Unassembled WGS sequence"/>
</dbReference>
<gene>
    <name evidence="2" type="ORF">AB6724_17015</name>
</gene>
<evidence type="ECO:0000313" key="2">
    <source>
        <dbReference type="EMBL" id="MEX8194537.1"/>
    </source>
</evidence>
<accession>A0ABV3ZY57</accession>
<organism evidence="2 3">
    <name type="scientific">Comamonas guangdongensis</name>
    <dbReference type="NCBI Taxonomy" id="510515"/>
    <lineage>
        <taxon>Bacteria</taxon>
        <taxon>Pseudomonadati</taxon>
        <taxon>Pseudomonadota</taxon>
        <taxon>Betaproteobacteria</taxon>
        <taxon>Burkholderiales</taxon>
        <taxon>Comamonadaceae</taxon>
        <taxon>Comamonas</taxon>
    </lineage>
</organism>
<feature type="region of interest" description="Disordered" evidence="1">
    <location>
        <begin position="483"/>
        <end position="504"/>
    </location>
</feature>
<evidence type="ECO:0000256" key="1">
    <source>
        <dbReference type="SAM" id="MobiDB-lite"/>
    </source>
</evidence>
<reference evidence="2 3" key="1">
    <citation type="journal article" date="2013" name="Int. J. Syst. Evol. Microbiol.">
        <title>Comamonas guangdongensis sp. nov., isolated from subterranean forest sediment, and emended description of the genus Comamonas.</title>
        <authorList>
            <person name="Zhang J."/>
            <person name="Wang Y."/>
            <person name="Zhou S."/>
            <person name="Wu C."/>
            <person name="He J."/>
            <person name="Li F."/>
        </authorList>
    </citation>
    <scope>NUCLEOTIDE SEQUENCE [LARGE SCALE GENOMIC DNA]</scope>
    <source>
        <strain evidence="2 3">CCTCC AB2011133</strain>
    </source>
</reference>
<name>A0ABV3ZY57_9BURK</name>
<sequence length="504" mass="55618">MKRISVILNYPTDDHLLDQHEDPGAALPVKVLDAEGAVLAVASTRVRNPVRLGVSDEVELAFVRLTWPSGRTVTQRVDMSVPSDSVSGDYLVVFEPAYAPANEWSAWAIPKLNPRSRLASPQADLDLGMDEFSRVWLRLWRFQNGEWSRVPVEPVDAHRSRSAWQMDLQLDASNWLMQIGGSKVTWRFVALPGNGRARVLITPKDSSDPRADELKVVVTGFRSGAETLLEFLSRDAIRSMNAVADPVNVARELLRAKFDDPVGAVAAAYFLLRVNAADQVPLAWFENLSRSFRWLPDTAIVHCARLLRDGSRKHTEEFNPLKLLRESLSNGWPVFTEGVNLLQEAASLLGNSLLEADPVAFHKVEALGAGKGWAGAITSFYGRHPGEPDVLRWGGMPRAPRRRQIIPQLVKSRLPQDAILGFSTELPQPLQRLQIERGRTLPAFPTVEIPSAQPPALQIPSSRTPAVEFPSAGEFAGLPVATGKPRRVKRESDDGEFLLGSVAS</sequence>
<dbReference type="RefSeq" id="WP_369339716.1">
    <property type="nucleotide sequence ID" value="NZ_JBFYGN010000022.1"/>
</dbReference>
<keyword evidence="3" id="KW-1185">Reference proteome</keyword>
<protein>
    <submittedName>
        <fullName evidence="2">Uncharacterized protein</fullName>
    </submittedName>
</protein>
<dbReference type="EMBL" id="JBFYGN010000022">
    <property type="protein sequence ID" value="MEX8194537.1"/>
    <property type="molecule type" value="Genomic_DNA"/>
</dbReference>
<evidence type="ECO:0000313" key="3">
    <source>
        <dbReference type="Proteomes" id="UP001561046"/>
    </source>
</evidence>